<evidence type="ECO:0000313" key="4">
    <source>
        <dbReference type="EMBL" id="CDJ57439.1"/>
    </source>
</evidence>
<keyword evidence="1" id="KW-0106">Calcium</keyword>
<name>U6M4Q6_EIMMA</name>
<feature type="region of interest" description="Disordered" evidence="2">
    <location>
        <begin position="1"/>
        <end position="33"/>
    </location>
</feature>
<organism evidence="4 5">
    <name type="scientific">Eimeria maxima</name>
    <name type="common">Coccidian parasite</name>
    <dbReference type="NCBI Taxonomy" id="5804"/>
    <lineage>
        <taxon>Eukaryota</taxon>
        <taxon>Sar</taxon>
        <taxon>Alveolata</taxon>
        <taxon>Apicomplexa</taxon>
        <taxon>Conoidasida</taxon>
        <taxon>Coccidia</taxon>
        <taxon>Eucoccidiorida</taxon>
        <taxon>Eimeriorina</taxon>
        <taxon>Eimeriidae</taxon>
        <taxon>Eimeria</taxon>
    </lineage>
</organism>
<dbReference type="InterPro" id="IPR002048">
    <property type="entry name" value="EF_hand_dom"/>
</dbReference>
<evidence type="ECO:0000313" key="5">
    <source>
        <dbReference type="Proteomes" id="UP000030763"/>
    </source>
</evidence>
<feature type="region of interest" description="Disordered" evidence="2">
    <location>
        <begin position="96"/>
        <end position="133"/>
    </location>
</feature>
<dbReference type="InterPro" id="IPR011992">
    <property type="entry name" value="EF-hand-dom_pair"/>
</dbReference>
<dbReference type="EMBL" id="HG719283">
    <property type="protein sequence ID" value="CDJ57439.1"/>
    <property type="molecule type" value="Genomic_DNA"/>
</dbReference>
<dbReference type="SUPFAM" id="SSF47473">
    <property type="entry name" value="EF-hand"/>
    <property type="match status" value="1"/>
</dbReference>
<dbReference type="CDD" id="cd00051">
    <property type="entry name" value="EFh"/>
    <property type="match status" value="1"/>
</dbReference>
<evidence type="ECO:0000256" key="2">
    <source>
        <dbReference type="SAM" id="MobiDB-lite"/>
    </source>
</evidence>
<proteinExistence type="predicted"/>
<keyword evidence="5" id="KW-1185">Reference proteome</keyword>
<dbReference type="GeneID" id="25337695"/>
<dbReference type="VEuPathDB" id="ToxoDB:EMWEY_00037090"/>
<dbReference type="GO" id="GO:0005509">
    <property type="term" value="F:calcium ion binding"/>
    <property type="evidence" value="ECO:0007669"/>
    <property type="project" value="InterPro"/>
</dbReference>
<dbReference type="Gene3D" id="1.10.238.10">
    <property type="entry name" value="EF-hand"/>
    <property type="match status" value="1"/>
</dbReference>
<dbReference type="OrthoDB" id="343296at2759"/>
<dbReference type="PROSITE" id="PS50222">
    <property type="entry name" value="EF_HAND_2"/>
    <property type="match status" value="1"/>
</dbReference>
<dbReference type="InterPro" id="IPR018247">
    <property type="entry name" value="EF_Hand_1_Ca_BS"/>
</dbReference>
<feature type="domain" description="EF-hand" evidence="3">
    <location>
        <begin position="59"/>
        <end position="94"/>
    </location>
</feature>
<dbReference type="PROSITE" id="PS00018">
    <property type="entry name" value="EF_HAND_1"/>
    <property type="match status" value="1"/>
</dbReference>
<evidence type="ECO:0000259" key="3">
    <source>
        <dbReference type="PROSITE" id="PS50222"/>
    </source>
</evidence>
<gene>
    <name evidence="4" type="ORF">EMWEY_00037090</name>
</gene>
<dbReference type="SMART" id="SM00054">
    <property type="entry name" value="EFh"/>
    <property type="match status" value="1"/>
</dbReference>
<protein>
    <recommendedName>
        <fullName evidence="3">EF-hand domain-containing protein</fullName>
    </recommendedName>
</protein>
<dbReference type="Proteomes" id="UP000030763">
    <property type="component" value="Unassembled WGS sequence"/>
</dbReference>
<reference evidence="4" key="1">
    <citation type="submission" date="2013-10" db="EMBL/GenBank/DDBJ databases">
        <title>Genomic analysis of the causative agents of coccidiosis in chickens.</title>
        <authorList>
            <person name="Reid A.J."/>
            <person name="Blake D."/>
            <person name="Billington K."/>
            <person name="Browne H."/>
            <person name="Dunn M."/>
            <person name="Hung S."/>
            <person name="Kawahara F."/>
            <person name="Miranda-Saavedra D."/>
            <person name="Mourier T."/>
            <person name="Nagra H."/>
            <person name="Otto T.D."/>
            <person name="Rawlings N."/>
            <person name="Sanchez A."/>
            <person name="Sanders M."/>
            <person name="Subramaniam C."/>
            <person name="Tay Y."/>
            <person name="Dear P."/>
            <person name="Doerig C."/>
            <person name="Gruber A."/>
            <person name="Parkinson J."/>
            <person name="Shirley M."/>
            <person name="Wan K.L."/>
            <person name="Berriman M."/>
            <person name="Tomley F."/>
            <person name="Pain A."/>
        </authorList>
    </citation>
    <scope>NUCLEOTIDE SEQUENCE [LARGE SCALE GENOMIC DNA]</scope>
    <source>
        <strain evidence="4">Weybridge</strain>
    </source>
</reference>
<dbReference type="AlphaFoldDB" id="U6M4Q6"/>
<accession>U6M4Q6</accession>
<dbReference type="Pfam" id="PF13405">
    <property type="entry name" value="EF-hand_6"/>
    <property type="match status" value="1"/>
</dbReference>
<sequence length="133" mass="14444">MQRPTQQDQWDPLLPHLLPNQDQENTSINTTEAAAATAAAAAAAGAGAAAAGGAGITPAEQQILKEAFDIFDRDGDGLLQPKEIMAACTALGIDTPESMQQQQQQQQQHYDTTLAHEQQQQQQEQEQQQKEEH</sequence>
<reference evidence="4" key="2">
    <citation type="submission" date="2013-10" db="EMBL/GenBank/DDBJ databases">
        <authorList>
            <person name="Aslett M."/>
        </authorList>
    </citation>
    <scope>NUCLEOTIDE SEQUENCE [LARGE SCALE GENOMIC DNA]</scope>
    <source>
        <strain evidence="4">Weybridge</strain>
    </source>
</reference>
<evidence type="ECO:0000256" key="1">
    <source>
        <dbReference type="ARBA" id="ARBA00022837"/>
    </source>
</evidence>
<dbReference type="RefSeq" id="XP_013334087.1">
    <property type="nucleotide sequence ID" value="XM_013478633.1"/>
</dbReference>
<feature type="compositionally biased region" description="Polar residues" evidence="2">
    <location>
        <begin position="20"/>
        <end position="32"/>
    </location>
</feature>
<feature type="compositionally biased region" description="Low complexity" evidence="2">
    <location>
        <begin position="117"/>
        <end position="126"/>
    </location>
</feature>